<feature type="domain" description="VPS28 C-terminal" evidence="7">
    <location>
        <begin position="112"/>
        <end position="208"/>
    </location>
</feature>
<dbReference type="VEuPathDB" id="CryptoDB:Vbra_9777"/>
<dbReference type="InterPro" id="IPR038358">
    <property type="entry name" value="VPS28_N_sf"/>
</dbReference>
<evidence type="ECO:0000313" key="9">
    <source>
        <dbReference type="EMBL" id="CEM25716.1"/>
    </source>
</evidence>
<evidence type="ECO:0000256" key="6">
    <source>
        <dbReference type="PROSITE-ProRule" id="PRU00642"/>
    </source>
</evidence>
<evidence type="ECO:0000256" key="2">
    <source>
        <dbReference type="ARBA" id="ARBA00022448"/>
    </source>
</evidence>
<reference evidence="9 10" key="1">
    <citation type="submission" date="2014-11" db="EMBL/GenBank/DDBJ databases">
        <authorList>
            <person name="Zhu J."/>
            <person name="Qi W."/>
            <person name="Song R."/>
        </authorList>
    </citation>
    <scope>NUCLEOTIDE SEQUENCE [LARGE SCALE GENOMIC DNA]</scope>
</reference>
<organism evidence="9 10">
    <name type="scientific">Vitrella brassicaformis (strain CCMP3155)</name>
    <dbReference type="NCBI Taxonomy" id="1169540"/>
    <lineage>
        <taxon>Eukaryota</taxon>
        <taxon>Sar</taxon>
        <taxon>Alveolata</taxon>
        <taxon>Colpodellida</taxon>
        <taxon>Vitrellaceae</taxon>
        <taxon>Vitrella</taxon>
    </lineage>
</organism>
<keyword evidence="10" id="KW-1185">Reference proteome</keyword>
<dbReference type="SUPFAM" id="SSF140111">
    <property type="entry name" value="Endosomal sorting complex assembly domain"/>
    <property type="match status" value="1"/>
</dbReference>
<evidence type="ECO:0000256" key="4">
    <source>
        <dbReference type="ARBA" id="ARBA00022927"/>
    </source>
</evidence>
<dbReference type="PROSITE" id="PS51313">
    <property type="entry name" value="VPS28_N"/>
    <property type="match status" value="1"/>
</dbReference>
<dbReference type="PhylomeDB" id="A0A0G4G9M4"/>
<dbReference type="Pfam" id="PF03997">
    <property type="entry name" value="VPS28"/>
    <property type="match status" value="1"/>
</dbReference>
<dbReference type="AlphaFoldDB" id="A0A0G4G9M4"/>
<dbReference type="GO" id="GO:0043328">
    <property type="term" value="P:protein transport to vacuole involved in ubiquitin-dependent protein catabolic process via the multivesicular body sorting pathway"/>
    <property type="evidence" value="ECO:0007669"/>
    <property type="project" value="TreeGrafter"/>
</dbReference>
<name>A0A0G4G9M4_VITBC</name>
<dbReference type="OMA" id="CDEFPTV"/>
<evidence type="ECO:0000313" key="10">
    <source>
        <dbReference type="Proteomes" id="UP000041254"/>
    </source>
</evidence>
<comment type="function">
    <text evidence="5">Component of the ESCRT-I complex (endosomal sorting complex required for transport I), a regulator of vesicular trafficking process.</text>
</comment>
<dbReference type="Proteomes" id="UP000041254">
    <property type="component" value="Unassembled WGS sequence"/>
</dbReference>
<dbReference type="PROSITE" id="PS51310">
    <property type="entry name" value="VPS28_C"/>
    <property type="match status" value="1"/>
</dbReference>
<dbReference type="STRING" id="1169540.A0A0G4G9M4"/>
<accession>A0A0G4G9M4</accession>
<sequence length="211" mass="23963">MYDSGGETVVLTPEETRSLQHSANLYSIIRTVEHLEKAFVNGWVMEQDYERECMSLIAQFKTLQRALKDKYPDIREFLDEYDLDCPLATDRLLESGVPATKLYATGQAASKAESLLVFELSGHFITLLDAVRLNQRAVDEIQPLVSELVSSLNRVGSLPHDMAGIQKVKEWIYTLNRMSATDELSDSQSRQLSMDVENAYSAFRNWLQSPH</sequence>
<dbReference type="Gene3D" id="1.20.1440.200">
    <property type="match status" value="1"/>
</dbReference>
<dbReference type="InterPro" id="IPR017898">
    <property type="entry name" value="VPS28_N"/>
</dbReference>
<evidence type="ECO:0000256" key="3">
    <source>
        <dbReference type="ARBA" id="ARBA00022753"/>
    </source>
</evidence>
<dbReference type="InterPro" id="IPR037206">
    <property type="entry name" value="VPS28_C_sf"/>
</dbReference>
<comment type="similarity">
    <text evidence="5 6">Belongs to the VPS28 family.</text>
</comment>
<dbReference type="SUPFAM" id="SSF140427">
    <property type="entry name" value="VPS28 C-terminal domain-like"/>
    <property type="match status" value="1"/>
</dbReference>
<evidence type="ECO:0000259" key="8">
    <source>
        <dbReference type="PROSITE" id="PS51313"/>
    </source>
</evidence>
<dbReference type="InterPro" id="IPR007143">
    <property type="entry name" value="Vps28"/>
</dbReference>
<proteinExistence type="inferred from homology"/>
<dbReference type="InParanoid" id="A0A0G4G9M4"/>
<feature type="domain" description="VPS28 N-terminal" evidence="8">
    <location>
        <begin position="1"/>
        <end position="103"/>
    </location>
</feature>
<keyword evidence="3 5" id="KW-0967">Endosome</keyword>
<evidence type="ECO:0000256" key="5">
    <source>
        <dbReference type="PIRNR" id="PIRNR017535"/>
    </source>
</evidence>
<dbReference type="GO" id="GO:0000813">
    <property type="term" value="C:ESCRT I complex"/>
    <property type="evidence" value="ECO:0007669"/>
    <property type="project" value="UniProtKB-UniRule"/>
</dbReference>
<dbReference type="InterPro" id="IPR017899">
    <property type="entry name" value="VPS28_C"/>
</dbReference>
<comment type="subcellular location">
    <subcellularLocation>
        <location evidence="1">Endosome</location>
    </subcellularLocation>
</comment>
<dbReference type="GO" id="GO:0044877">
    <property type="term" value="F:protein-containing complex binding"/>
    <property type="evidence" value="ECO:0007669"/>
    <property type="project" value="TreeGrafter"/>
</dbReference>
<dbReference type="EMBL" id="CDMY01000603">
    <property type="protein sequence ID" value="CEM25716.1"/>
    <property type="molecule type" value="Genomic_DNA"/>
</dbReference>
<dbReference type="PANTHER" id="PTHR12937:SF0">
    <property type="entry name" value="VACUOLAR PROTEIN SORTING-ASSOCIATED PROTEIN 28 HOMOLOG"/>
    <property type="match status" value="1"/>
</dbReference>
<dbReference type="PIRSF" id="PIRSF017535">
    <property type="entry name" value="VPS28"/>
    <property type="match status" value="1"/>
</dbReference>
<dbReference type="OrthoDB" id="2671at2759"/>
<dbReference type="PANTHER" id="PTHR12937">
    <property type="entry name" value="VACUOLAR PROTEIN SORTING 28, ISOFORM 2 VPS28"/>
    <property type="match status" value="1"/>
</dbReference>
<dbReference type="Gene3D" id="1.20.120.1130">
    <property type="match status" value="1"/>
</dbReference>
<evidence type="ECO:0000256" key="1">
    <source>
        <dbReference type="ARBA" id="ARBA00004177"/>
    </source>
</evidence>
<evidence type="ECO:0000259" key="7">
    <source>
        <dbReference type="PROSITE" id="PS51310"/>
    </source>
</evidence>
<dbReference type="InterPro" id="IPR037202">
    <property type="entry name" value="ESCRT_assembly_dom"/>
</dbReference>
<keyword evidence="2 5" id="KW-0813">Transport</keyword>
<dbReference type="FunFam" id="1.20.120.1130:FF:000001">
    <property type="entry name" value="Vacuolar protein sorting-associated protein 28 homolog"/>
    <property type="match status" value="1"/>
</dbReference>
<keyword evidence="4 5" id="KW-0653">Protein transport</keyword>
<gene>
    <name evidence="9" type="ORF">Vbra_9777</name>
</gene>
<protein>
    <recommendedName>
        <fullName evidence="5">Vacuolar protein sorting-associated protein 28 homolog</fullName>
    </recommendedName>
</protein>